<name>A0ABQ3A313_9ACTN</name>
<keyword evidence="3" id="KW-1185">Reference proteome</keyword>
<feature type="domain" description="CHAT" evidence="1">
    <location>
        <begin position="248"/>
        <end position="391"/>
    </location>
</feature>
<gene>
    <name evidence="2" type="ORF">GCM10010326_29460</name>
</gene>
<sequence>MPTELPVRVVQDPSRRFTRLPGLHTAPPDVIVSFDVCAGDRIRARLYGPGVPALKGTEHKADLVARPGEVRAAAARLCAAWQELFVGHRPLGPDGMPDPDRPEYPYTRLVDLNEQPRPELDAILDELAFMGADLLFGVLLGGDGRRTELIRTYLTDALGEEGLRIRFDSDLFLPWPMLALPAAGGLGLFDRFLGHRHRIEQTGGSYPWPGDRPAAPAVPVVSLNRDEAIDRRGLTRAGEVAVALARGTKLVERTTRRELVEAFADRDLDDQLMYFWCHGDFQPVADQPPCLVVKLSDGMRIDAQLVRERRRGFGDHTPFQPFVLLNACHAGAPGGDGDHAHLGRALIEHGARGVLGPQIAMPQAFAAEYALAFVTRYLSGTETAGAIAHALARHFADAFRNPLGLAYALHCGMDARLERAPESP</sequence>
<dbReference type="Proteomes" id="UP000600946">
    <property type="component" value="Unassembled WGS sequence"/>
</dbReference>
<organism evidence="2 3">
    <name type="scientific">Streptomyces xanthochromogenes</name>
    <dbReference type="NCBI Taxonomy" id="67384"/>
    <lineage>
        <taxon>Bacteria</taxon>
        <taxon>Bacillati</taxon>
        <taxon>Actinomycetota</taxon>
        <taxon>Actinomycetes</taxon>
        <taxon>Kitasatosporales</taxon>
        <taxon>Streptomycetaceae</taxon>
        <taxon>Streptomyces</taxon>
    </lineage>
</organism>
<dbReference type="Pfam" id="PF12770">
    <property type="entry name" value="CHAT"/>
    <property type="match status" value="1"/>
</dbReference>
<reference evidence="3" key="1">
    <citation type="journal article" date="2019" name="Int. J. Syst. Evol. Microbiol.">
        <title>The Global Catalogue of Microorganisms (GCM) 10K type strain sequencing project: providing services to taxonomists for standard genome sequencing and annotation.</title>
        <authorList>
            <consortium name="The Broad Institute Genomics Platform"/>
            <consortium name="The Broad Institute Genome Sequencing Center for Infectious Disease"/>
            <person name="Wu L."/>
            <person name="Ma J."/>
        </authorList>
    </citation>
    <scope>NUCLEOTIDE SEQUENCE [LARGE SCALE GENOMIC DNA]</scope>
    <source>
        <strain evidence="3">JCM 4594</strain>
    </source>
</reference>
<dbReference type="InterPro" id="IPR024983">
    <property type="entry name" value="CHAT_dom"/>
</dbReference>
<evidence type="ECO:0000313" key="2">
    <source>
        <dbReference type="EMBL" id="GGY33488.1"/>
    </source>
</evidence>
<proteinExistence type="predicted"/>
<evidence type="ECO:0000313" key="3">
    <source>
        <dbReference type="Proteomes" id="UP000600946"/>
    </source>
</evidence>
<dbReference type="EMBL" id="BMUU01000004">
    <property type="protein sequence ID" value="GGY33488.1"/>
    <property type="molecule type" value="Genomic_DNA"/>
</dbReference>
<dbReference type="GeneID" id="96290915"/>
<comment type="caution">
    <text evidence="2">The sequence shown here is derived from an EMBL/GenBank/DDBJ whole genome shotgun (WGS) entry which is preliminary data.</text>
</comment>
<dbReference type="RefSeq" id="WP_161248117.1">
    <property type="nucleotide sequence ID" value="NZ_BMUU01000004.1"/>
</dbReference>
<protein>
    <recommendedName>
        <fullName evidence="1">CHAT domain-containing protein</fullName>
    </recommendedName>
</protein>
<evidence type="ECO:0000259" key="1">
    <source>
        <dbReference type="Pfam" id="PF12770"/>
    </source>
</evidence>
<accession>A0ABQ3A313</accession>